<dbReference type="PROSITE" id="PS51450">
    <property type="entry name" value="LRR"/>
    <property type="match status" value="1"/>
</dbReference>
<name>A0A6A4ZD04_APHAT</name>
<keyword evidence="2" id="KW-0677">Repeat</keyword>
<protein>
    <recommendedName>
        <fullName evidence="6">Leucine-rich repeat-containing N-terminal plant-type domain-containing protein</fullName>
    </recommendedName>
</protein>
<keyword evidence="1" id="KW-0433">Leucine-rich repeat</keyword>
<dbReference type="EMBL" id="VJMI01020144">
    <property type="protein sequence ID" value="KAF0705315.1"/>
    <property type="molecule type" value="Genomic_DNA"/>
</dbReference>
<gene>
    <name evidence="4" type="ORF">AaE_014575</name>
</gene>
<evidence type="ECO:0000313" key="5">
    <source>
        <dbReference type="Proteomes" id="UP000469452"/>
    </source>
</evidence>
<evidence type="ECO:0000256" key="3">
    <source>
        <dbReference type="SAM" id="MobiDB-lite"/>
    </source>
</evidence>
<evidence type="ECO:0000313" key="4">
    <source>
        <dbReference type="EMBL" id="KAF0705315.1"/>
    </source>
</evidence>
<feature type="region of interest" description="Disordered" evidence="3">
    <location>
        <begin position="284"/>
        <end position="305"/>
    </location>
</feature>
<evidence type="ECO:0000256" key="2">
    <source>
        <dbReference type="ARBA" id="ARBA00022737"/>
    </source>
</evidence>
<evidence type="ECO:0008006" key="6">
    <source>
        <dbReference type="Google" id="ProtNLM"/>
    </source>
</evidence>
<accession>A0A6A4ZD04</accession>
<dbReference type="Gene3D" id="3.80.10.10">
    <property type="entry name" value="Ribonuclease Inhibitor"/>
    <property type="match status" value="1"/>
</dbReference>
<dbReference type="AlphaFoldDB" id="A0A6A4ZD04"/>
<reference evidence="4 5" key="1">
    <citation type="submission" date="2019-06" db="EMBL/GenBank/DDBJ databases">
        <title>Genomics analysis of Aphanomyces spp. identifies a new class of oomycete effector associated with host adaptation.</title>
        <authorList>
            <person name="Gaulin E."/>
        </authorList>
    </citation>
    <scope>NUCLEOTIDE SEQUENCE [LARGE SCALE GENOMIC DNA]</scope>
    <source>
        <strain evidence="4 5">E</strain>
    </source>
</reference>
<dbReference type="SUPFAM" id="SSF52075">
    <property type="entry name" value="Outer arm dynein light chain 1"/>
    <property type="match status" value="1"/>
</dbReference>
<organism evidence="4 5">
    <name type="scientific">Aphanomyces astaci</name>
    <name type="common">Crayfish plague agent</name>
    <dbReference type="NCBI Taxonomy" id="112090"/>
    <lineage>
        <taxon>Eukaryota</taxon>
        <taxon>Sar</taxon>
        <taxon>Stramenopiles</taxon>
        <taxon>Oomycota</taxon>
        <taxon>Saprolegniomycetes</taxon>
        <taxon>Saprolegniales</taxon>
        <taxon>Verrucalvaceae</taxon>
        <taxon>Aphanomyces</taxon>
    </lineage>
</organism>
<sequence>MDTIRTTKATSMKAPVVGKVNGTRVPRLVTVPTLTTDCEDVLFPPRINKNKQSTQFALMCVWMPDGSCIAAMDQYYQPLGTRLPTNGTFPSCTFDGSLVNLTSVYVLESLPTGTSVISMTNLGIQRLGNELDIDLFDEDKMQLPVLELVLSSNNISSIDNVTFPNQLVNLSLSSNFIGNSAVHLNESESLKTLNLSYNRISRLSNMTLPSTLEILNMSGNALKDDLVFPPTPSLEVLDISSNSINTIADVKWPSTMTTLYVPRRQQHFPPLPPVQFDPALLMRGSQSSGQNHRHAEDARPVPAPCAPERRRRVPLRQHNVPGSVVHVSIAV</sequence>
<proteinExistence type="predicted"/>
<dbReference type="Proteomes" id="UP000469452">
    <property type="component" value="Unassembled WGS sequence"/>
</dbReference>
<dbReference type="Pfam" id="PF13516">
    <property type="entry name" value="LRR_6"/>
    <property type="match status" value="1"/>
</dbReference>
<dbReference type="PANTHER" id="PTHR45617">
    <property type="entry name" value="LEUCINE RICH REPEAT FAMILY PROTEIN"/>
    <property type="match status" value="1"/>
</dbReference>
<comment type="caution">
    <text evidence="4">The sequence shown here is derived from an EMBL/GenBank/DDBJ whole genome shotgun (WGS) entry which is preliminary data.</text>
</comment>
<dbReference type="InterPro" id="IPR032675">
    <property type="entry name" value="LRR_dom_sf"/>
</dbReference>
<dbReference type="VEuPathDB" id="FungiDB:H257_01613"/>
<evidence type="ECO:0000256" key="1">
    <source>
        <dbReference type="ARBA" id="ARBA00022614"/>
    </source>
</evidence>
<dbReference type="InterPro" id="IPR001611">
    <property type="entry name" value="Leu-rich_rpt"/>
</dbReference>